<proteinExistence type="predicted"/>
<reference evidence="2 3" key="1">
    <citation type="submission" date="2017-07" db="EMBL/GenBank/DDBJ databases">
        <title>Annotated genome sequence of Bacterioplanes sanyensis isolated from Red Sea.</title>
        <authorList>
            <person name="Rehman Z.U."/>
        </authorList>
    </citation>
    <scope>NUCLEOTIDE SEQUENCE [LARGE SCALE GENOMIC DNA]</scope>
    <source>
        <strain evidence="2 3">NV9</strain>
    </source>
</reference>
<dbReference type="Pfam" id="PF07238">
    <property type="entry name" value="PilZ"/>
    <property type="match status" value="1"/>
</dbReference>
<dbReference type="RefSeq" id="WP_094060912.1">
    <property type="nucleotide sequence ID" value="NZ_CP022530.1"/>
</dbReference>
<organism evidence="2 3">
    <name type="scientific">Bacterioplanes sanyensis</name>
    <dbReference type="NCBI Taxonomy" id="1249553"/>
    <lineage>
        <taxon>Bacteria</taxon>
        <taxon>Pseudomonadati</taxon>
        <taxon>Pseudomonadota</taxon>
        <taxon>Gammaproteobacteria</taxon>
        <taxon>Oceanospirillales</taxon>
        <taxon>Oceanospirillaceae</taxon>
        <taxon>Bacterioplanes</taxon>
    </lineage>
</organism>
<evidence type="ECO:0000313" key="3">
    <source>
        <dbReference type="Proteomes" id="UP000202440"/>
    </source>
</evidence>
<protein>
    <submittedName>
        <fullName evidence="2">PilZ domain-containing protein</fullName>
    </submittedName>
</protein>
<feature type="domain" description="PilZ" evidence="1">
    <location>
        <begin position="10"/>
        <end position="94"/>
    </location>
</feature>
<accession>A0A222FL25</accession>
<evidence type="ECO:0000259" key="1">
    <source>
        <dbReference type="Pfam" id="PF07238"/>
    </source>
</evidence>
<dbReference type="KEGG" id="bsan:CHH28_14115"/>
<keyword evidence="3" id="KW-1185">Reference proteome</keyword>
<dbReference type="Gene3D" id="2.40.10.220">
    <property type="entry name" value="predicted glycosyltransferase like domains"/>
    <property type="match status" value="1"/>
</dbReference>
<evidence type="ECO:0000313" key="2">
    <source>
        <dbReference type="EMBL" id="ASP39737.1"/>
    </source>
</evidence>
<dbReference type="InterPro" id="IPR009875">
    <property type="entry name" value="PilZ_domain"/>
</dbReference>
<dbReference type="Proteomes" id="UP000202440">
    <property type="component" value="Chromosome"/>
</dbReference>
<gene>
    <name evidence="2" type="ORF">CHH28_14115</name>
</gene>
<dbReference type="AlphaFoldDB" id="A0A222FL25"/>
<dbReference type="OrthoDB" id="5290589at2"/>
<sequence>MTTLTRTYQEKRDFMRMQIKTPASLRLSDGRDLQLTCLDLSSTGVQLACSEPLPIGATGTLYISSGGQATAPLTADITICRVEEDNDSYRLGATINDFK</sequence>
<name>A0A222FL25_9GAMM</name>
<dbReference type="EMBL" id="CP022530">
    <property type="protein sequence ID" value="ASP39737.1"/>
    <property type="molecule type" value="Genomic_DNA"/>
</dbReference>
<dbReference type="GO" id="GO:0035438">
    <property type="term" value="F:cyclic-di-GMP binding"/>
    <property type="evidence" value="ECO:0007669"/>
    <property type="project" value="InterPro"/>
</dbReference>
<dbReference type="SUPFAM" id="SSF141371">
    <property type="entry name" value="PilZ domain-like"/>
    <property type="match status" value="1"/>
</dbReference>